<comment type="similarity">
    <text evidence="1">Belongs to the thioredoxin family. DsbA subfamily.</text>
</comment>
<evidence type="ECO:0000256" key="2">
    <source>
        <dbReference type="SAM" id="MobiDB-lite"/>
    </source>
</evidence>
<dbReference type="SUPFAM" id="SSF52833">
    <property type="entry name" value="Thioredoxin-like"/>
    <property type="match status" value="1"/>
</dbReference>
<dbReference type="Pfam" id="PF13462">
    <property type="entry name" value="Thioredoxin_4"/>
    <property type="match status" value="1"/>
</dbReference>
<evidence type="ECO:0000256" key="3">
    <source>
        <dbReference type="SAM" id="SignalP"/>
    </source>
</evidence>
<dbReference type="InterPro" id="IPR012336">
    <property type="entry name" value="Thioredoxin-like_fold"/>
</dbReference>
<dbReference type="PANTHER" id="PTHR13887">
    <property type="entry name" value="GLUTATHIONE S-TRANSFERASE KAPPA"/>
    <property type="match status" value="1"/>
</dbReference>
<evidence type="ECO:0000259" key="4">
    <source>
        <dbReference type="Pfam" id="PF13462"/>
    </source>
</evidence>
<keyword evidence="6" id="KW-1185">Reference proteome</keyword>
<dbReference type="Proteomes" id="UP000613582">
    <property type="component" value="Unassembled WGS sequence"/>
</dbReference>
<accession>A0A8J2V3U3</accession>
<protein>
    <submittedName>
        <fullName evidence="5">Disulfide bond formation protein DsbD</fullName>
    </submittedName>
</protein>
<dbReference type="EMBL" id="BMGH01000001">
    <property type="protein sequence ID" value="GGC95547.1"/>
    <property type="molecule type" value="Genomic_DNA"/>
</dbReference>
<gene>
    <name evidence="5" type="ORF">GCM10011342_00430</name>
</gene>
<feature type="signal peptide" evidence="3">
    <location>
        <begin position="1"/>
        <end position="30"/>
    </location>
</feature>
<dbReference type="PROSITE" id="PS51257">
    <property type="entry name" value="PROKAR_LIPOPROTEIN"/>
    <property type="match status" value="1"/>
</dbReference>
<dbReference type="PANTHER" id="PTHR13887:SF56">
    <property type="entry name" value="THIOREDOXIN-LIKE REDUCTASE RV2466C"/>
    <property type="match status" value="1"/>
</dbReference>
<name>A0A8J2V3U3_9PROT</name>
<evidence type="ECO:0000313" key="5">
    <source>
        <dbReference type="EMBL" id="GGC95547.1"/>
    </source>
</evidence>
<organism evidence="5 6">
    <name type="scientific">Aquisalinus flavus</name>
    <dbReference type="NCBI Taxonomy" id="1526572"/>
    <lineage>
        <taxon>Bacteria</taxon>
        <taxon>Pseudomonadati</taxon>
        <taxon>Pseudomonadota</taxon>
        <taxon>Alphaproteobacteria</taxon>
        <taxon>Parvularculales</taxon>
        <taxon>Parvularculaceae</taxon>
        <taxon>Aquisalinus</taxon>
    </lineage>
</organism>
<feature type="region of interest" description="Disordered" evidence="2">
    <location>
        <begin position="257"/>
        <end position="276"/>
    </location>
</feature>
<keyword evidence="3" id="KW-0732">Signal</keyword>
<dbReference type="AlphaFoldDB" id="A0A8J2V3U3"/>
<feature type="domain" description="Thioredoxin-like fold" evidence="4">
    <location>
        <begin position="77"/>
        <end position="234"/>
    </location>
</feature>
<dbReference type="Gene3D" id="3.40.30.10">
    <property type="entry name" value="Glutaredoxin"/>
    <property type="match status" value="1"/>
</dbReference>
<feature type="chain" id="PRO_5035176739" evidence="3">
    <location>
        <begin position="31"/>
        <end position="276"/>
    </location>
</feature>
<reference evidence="5" key="2">
    <citation type="submission" date="2020-09" db="EMBL/GenBank/DDBJ databases">
        <authorList>
            <person name="Sun Q."/>
            <person name="Zhou Y."/>
        </authorList>
    </citation>
    <scope>NUCLEOTIDE SEQUENCE</scope>
    <source>
        <strain evidence="5">CGMCC 1.12921</strain>
    </source>
</reference>
<evidence type="ECO:0000313" key="6">
    <source>
        <dbReference type="Proteomes" id="UP000613582"/>
    </source>
</evidence>
<proteinExistence type="inferred from homology"/>
<sequence length="276" mass="29306">MRIMPVKHAIRTVLAISAALAMVACGQSGADSQTGEDTVQNDRPNGIADASVDGAIVDAGGQGSDDAARGTNPGAQAMILGAADAPVTLVEYASVTCPHCAAYHGFIFPILKEHYIEPGLVRFEFRDFPTAPPQLSYLGSSIARCAAAQNGLPAYFDMVGTLFEHQQDWVSQDYETHLSSYVEQADLTEPELLECINSDPVFEAINENVRKGMEEDGIQGTPAFVLAGDRLSGYNTATYEGYFEKIDAALTAAGATPPQGLPPLPDIAIPGHDHDH</sequence>
<reference evidence="5" key="1">
    <citation type="journal article" date="2014" name="Int. J. Syst. Evol. Microbiol.">
        <title>Complete genome sequence of Corynebacterium casei LMG S-19264T (=DSM 44701T), isolated from a smear-ripened cheese.</title>
        <authorList>
            <consortium name="US DOE Joint Genome Institute (JGI-PGF)"/>
            <person name="Walter F."/>
            <person name="Albersmeier A."/>
            <person name="Kalinowski J."/>
            <person name="Ruckert C."/>
        </authorList>
    </citation>
    <scope>NUCLEOTIDE SEQUENCE</scope>
    <source>
        <strain evidence="5">CGMCC 1.12921</strain>
    </source>
</reference>
<evidence type="ECO:0000256" key="1">
    <source>
        <dbReference type="ARBA" id="ARBA00005791"/>
    </source>
</evidence>
<dbReference type="InterPro" id="IPR036249">
    <property type="entry name" value="Thioredoxin-like_sf"/>
</dbReference>
<comment type="caution">
    <text evidence="5">The sequence shown here is derived from an EMBL/GenBank/DDBJ whole genome shotgun (WGS) entry which is preliminary data.</text>
</comment>